<keyword evidence="1" id="KW-0175">Coiled coil</keyword>
<dbReference type="Gene3D" id="1.20.5.340">
    <property type="match status" value="1"/>
</dbReference>
<dbReference type="OrthoDB" id="8441668at2"/>
<evidence type="ECO:0000256" key="1">
    <source>
        <dbReference type="SAM" id="Coils"/>
    </source>
</evidence>
<accession>A0A3S4CEZ3</accession>
<feature type="compositionally biased region" description="Basic and acidic residues" evidence="2">
    <location>
        <begin position="1"/>
        <end position="17"/>
    </location>
</feature>
<dbReference type="Proteomes" id="UP000289200">
    <property type="component" value="Unassembled WGS sequence"/>
</dbReference>
<reference evidence="4" key="1">
    <citation type="submission" date="2018-10" db="EMBL/GenBank/DDBJ databases">
        <authorList>
            <person name="Peiro R."/>
            <person name="Begona"/>
            <person name="Cbmso G."/>
            <person name="Lopez M."/>
            <person name="Gonzalez S."/>
            <person name="Sacristan E."/>
            <person name="Castillo E."/>
        </authorList>
    </citation>
    <scope>NUCLEOTIDE SEQUENCE [LARGE SCALE GENOMIC DNA]</scope>
</reference>
<evidence type="ECO:0000313" key="3">
    <source>
        <dbReference type="EMBL" id="VCU07385.1"/>
    </source>
</evidence>
<evidence type="ECO:0000313" key="4">
    <source>
        <dbReference type="Proteomes" id="UP000289200"/>
    </source>
</evidence>
<feature type="coiled-coil region" evidence="1">
    <location>
        <begin position="212"/>
        <end position="285"/>
    </location>
</feature>
<feature type="region of interest" description="Disordered" evidence="2">
    <location>
        <begin position="1"/>
        <end position="117"/>
    </location>
</feature>
<proteinExistence type="predicted"/>
<evidence type="ECO:0000256" key="2">
    <source>
        <dbReference type="SAM" id="MobiDB-lite"/>
    </source>
</evidence>
<gene>
    <name evidence="3" type="ORF">RHODGE_RHODGE_00481</name>
</gene>
<keyword evidence="4" id="KW-1185">Reference proteome</keyword>
<feature type="compositionally biased region" description="Basic and acidic residues" evidence="2">
    <location>
        <begin position="45"/>
        <end position="60"/>
    </location>
</feature>
<comment type="caution">
    <text evidence="3">The sequence shown here is derived from an EMBL/GenBank/DDBJ whole genome shotgun (WGS) entry which is preliminary data.</text>
</comment>
<feature type="compositionally biased region" description="Basic and acidic residues" evidence="2">
    <location>
        <begin position="69"/>
        <end position="80"/>
    </location>
</feature>
<sequence length="458" mass="46170">MAEDNKKPPADTPDKRGPQGTTPTPTPSAPACAATDIRAGTTGTDKLDKVEPDKVEKTDKSGTVGKTETIVKSEKPDTPERPAAASAPPAATPRAAERTATPPARSREDTPMARSTRAQANWGSMLTAGIVGGAVVALAAGSAWVTLFPGDGGDGAVGAKVAALEARVGELAARPAPAAVPADLAGRLGRLEAAATAASRQGGADPALTGRLTAAEAAVARLAEQLGRAEKRLDDAAKSGGVAAAAAPAAPGVQPAELEALATRVAGLERNLVALQQQVAQRANAPVSDRAVRLAVLASGLRTLVDRGAPYPAELAAAKQLVSDPQTFAPLEPFAASGVPSALVLGRELAAVVPAMLKAGELPARDDYLDRLQAEAEKLVRIRPVKDTAGDDLAAQIGRAEAKARQADLAGAVAELAKLPPAVRAPAEPWIKKAEARQAAVAAAQRVASGALGALATP</sequence>
<protein>
    <recommendedName>
        <fullName evidence="5">Mitochondrial inner membrane protein</fullName>
    </recommendedName>
</protein>
<organism evidence="3 4">
    <name type="scientific">Rhodoplanes serenus</name>
    <dbReference type="NCBI Taxonomy" id="200615"/>
    <lineage>
        <taxon>Bacteria</taxon>
        <taxon>Pseudomonadati</taxon>
        <taxon>Pseudomonadota</taxon>
        <taxon>Alphaproteobacteria</taxon>
        <taxon>Hyphomicrobiales</taxon>
        <taxon>Nitrobacteraceae</taxon>
        <taxon>Rhodoplanes</taxon>
    </lineage>
</organism>
<feature type="compositionally biased region" description="Low complexity" evidence="2">
    <location>
        <begin position="81"/>
        <end position="104"/>
    </location>
</feature>
<dbReference type="EMBL" id="UWOC01000027">
    <property type="protein sequence ID" value="VCU07385.1"/>
    <property type="molecule type" value="Genomic_DNA"/>
</dbReference>
<name>A0A3S4CEZ3_9BRAD</name>
<dbReference type="RefSeq" id="WP_129607585.1">
    <property type="nucleotide sequence ID" value="NZ_UWOC01000027.1"/>
</dbReference>
<evidence type="ECO:0008006" key="5">
    <source>
        <dbReference type="Google" id="ProtNLM"/>
    </source>
</evidence>
<dbReference type="AlphaFoldDB" id="A0A3S4CEZ3"/>